<dbReference type="SUPFAM" id="SSF52075">
    <property type="entry name" value="Outer arm dynein light chain 1"/>
    <property type="match status" value="1"/>
</dbReference>
<dbReference type="EMBL" id="KE384731">
    <property type="protein sequence ID" value="KJK79159.1"/>
    <property type="molecule type" value="Genomic_DNA"/>
</dbReference>
<dbReference type="Gene3D" id="3.80.10.10">
    <property type="entry name" value="Ribonuclease Inhibitor"/>
    <property type="match status" value="1"/>
</dbReference>
<dbReference type="AlphaFoldDB" id="A0A0D9NYT1"/>
<keyword evidence="2" id="KW-0677">Repeat</keyword>
<dbReference type="SMART" id="SM00369">
    <property type="entry name" value="LRR_TYP"/>
    <property type="match status" value="3"/>
</dbReference>
<accession>A0A0D9NYT1</accession>
<gene>
    <name evidence="5" type="ORF">H634G_05399</name>
</gene>
<feature type="region of interest" description="Disordered" evidence="3">
    <location>
        <begin position="557"/>
        <end position="615"/>
    </location>
</feature>
<dbReference type="Pfam" id="PF10428">
    <property type="entry name" value="SOG2"/>
    <property type="match status" value="2"/>
</dbReference>
<keyword evidence="1" id="KW-0433">Leucine-rich repeat</keyword>
<reference evidence="6" key="1">
    <citation type="journal article" date="2014" name="BMC Genomics">
        <title>The genome sequence of the biocontrol fungus Metarhizium anisopliae and comparative genomics of Metarhizium species.</title>
        <authorList>
            <person name="Pattemore J.A."/>
            <person name="Hane J.K."/>
            <person name="Williams A.H."/>
            <person name="Wilson B.A."/>
            <person name="Stodart B.J."/>
            <person name="Ash G.J."/>
        </authorList>
    </citation>
    <scope>NUCLEOTIDE SEQUENCE [LARGE SCALE GENOMIC DNA]</scope>
    <source>
        <strain evidence="6">BRIP 53293</strain>
    </source>
</reference>
<name>A0A0D9NYT1_METAN</name>
<dbReference type="PROSITE" id="PS51450">
    <property type="entry name" value="LRR"/>
    <property type="match status" value="1"/>
</dbReference>
<dbReference type="Proteomes" id="UP000054544">
    <property type="component" value="Unassembled WGS sequence"/>
</dbReference>
<evidence type="ECO:0000256" key="1">
    <source>
        <dbReference type="ARBA" id="ARBA00022614"/>
    </source>
</evidence>
<dbReference type="InterPro" id="IPR019487">
    <property type="entry name" value="RAM_signalling_pathway_SOG2"/>
</dbReference>
<dbReference type="InterPro" id="IPR055414">
    <property type="entry name" value="LRR_R13L4/SHOC2-like"/>
</dbReference>
<evidence type="ECO:0000256" key="3">
    <source>
        <dbReference type="SAM" id="MobiDB-lite"/>
    </source>
</evidence>
<dbReference type="InterPro" id="IPR032675">
    <property type="entry name" value="LRR_dom_sf"/>
</dbReference>
<evidence type="ECO:0000256" key="2">
    <source>
        <dbReference type="ARBA" id="ARBA00022737"/>
    </source>
</evidence>
<dbReference type="OrthoDB" id="1394818at2759"/>
<dbReference type="InterPro" id="IPR001611">
    <property type="entry name" value="Leu-rich_rpt"/>
</dbReference>
<feature type="region of interest" description="Disordered" evidence="3">
    <location>
        <begin position="1"/>
        <end position="28"/>
    </location>
</feature>
<feature type="region of interest" description="Disordered" evidence="3">
    <location>
        <begin position="308"/>
        <end position="330"/>
    </location>
</feature>
<keyword evidence="6" id="KW-1185">Reference proteome</keyword>
<evidence type="ECO:0000259" key="4">
    <source>
        <dbReference type="Pfam" id="PF23598"/>
    </source>
</evidence>
<dbReference type="Pfam" id="PF23598">
    <property type="entry name" value="LRR_14"/>
    <property type="match status" value="1"/>
</dbReference>
<dbReference type="PANTHER" id="PTHR48051">
    <property type="match status" value="1"/>
</dbReference>
<feature type="domain" description="Disease resistance R13L4/SHOC-2-like LRR" evidence="4">
    <location>
        <begin position="110"/>
        <end position="190"/>
    </location>
</feature>
<protein>
    <recommendedName>
        <fullName evidence="4">Disease resistance R13L4/SHOC-2-like LRR domain-containing protein</fullName>
    </recommendedName>
</protein>
<evidence type="ECO:0000313" key="6">
    <source>
        <dbReference type="Proteomes" id="UP000054544"/>
    </source>
</evidence>
<proteinExistence type="predicted"/>
<dbReference type="GO" id="GO:0005737">
    <property type="term" value="C:cytoplasm"/>
    <property type="evidence" value="ECO:0007669"/>
    <property type="project" value="TreeGrafter"/>
</dbReference>
<dbReference type="STRING" id="1291518.A0A0D9NYT1"/>
<dbReference type="InterPro" id="IPR050216">
    <property type="entry name" value="LRR_domain-containing"/>
</dbReference>
<dbReference type="InterPro" id="IPR003591">
    <property type="entry name" value="Leu-rich_rpt_typical-subtyp"/>
</dbReference>
<evidence type="ECO:0000313" key="5">
    <source>
        <dbReference type="EMBL" id="KJK79159.1"/>
    </source>
</evidence>
<dbReference type="PANTHER" id="PTHR48051:SF1">
    <property type="entry name" value="RAS SUPPRESSOR PROTEIN 1"/>
    <property type="match status" value="1"/>
</dbReference>
<feature type="region of interest" description="Disordered" evidence="3">
    <location>
        <begin position="244"/>
        <end position="271"/>
    </location>
</feature>
<sequence length="855" mass="92639">MTALSNHCLEPPLAPGAKDAPLSTDLSSGRGLPAPKVLAIARKAMRDALLSEGLAGQLGDAVVGLQSGVTIDLSRSAIPELPEELVDIFKDKLERLALSHNQLSSLPVRLSECTSLRYLNIRANKIREFPLSLCHLKRLEILDLGQNQLRVLPPEVENLSSLKVLSIPKNQIRELPLCLANMASLQVLKIKGNPIIFPPQDLISTLATTSLQEDSSVGSDTTEVAMTARIKSILKQEAINSCVEPDISNDSSHSTAPVDETPRPRRKRAVSGRFPIKVSGSEVSGMRYQRMGLGFHPMPPKLHCREQSHPYRSARRTVVPSATGNAEERLRSKSETLSCLGQQDRWNRYAELKETGACNLYNREPSYDCTTQGARTGHKSATTSSDSILQQSIYARRLSVIPKRRRISKCFNPIIAFARGMLYAVLQIHPMIQQLAILARGELDSQPSLQIVIYSTNCHIEVLELEIQKYDTTAPETEDHSTQTNIVLRACQTLMGAYRHICTLLADSADAPVDNGHARYIRTLLTLLYNCIMELRATTLSVGTECADCASEHAAHRQDGSGAGAGAGAPDKPAAPQSRNEDMMPKSSHPPCSRGPTPTSPRPSPGHLQPPDLTLAMSDPDGLFEKILVCLQTSATMMLRILPAFGGHLTHGLRNAVRRRAPTSHIQHWRCLTKECANAIQHTQTVKREICRVKLGGRADRPTAEFWDLVIGFIASWTALVAEIMACINKILLPPDTRARLRPIQESMKETSHAVVRSPWCDVLAAGGLKATALPGQAASAPRGVSADMELAGRAAGEGAFGAVAVRGNGFDRGDGPGHGSAGVPLSRGDAVRQLSFASRPCVSAALETTAFKSG</sequence>
<organism evidence="5 6">
    <name type="scientific">Metarhizium anisopliae BRIP 53293</name>
    <dbReference type="NCBI Taxonomy" id="1291518"/>
    <lineage>
        <taxon>Eukaryota</taxon>
        <taxon>Fungi</taxon>
        <taxon>Dikarya</taxon>
        <taxon>Ascomycota</taxon>
        <taxon>Pezizomycotina</taxon>
        <taxon>Sordariomycetes</taxon>
        <taxon>Hypocreomycetidae</taxon>
        <taxon>Hypocreales</taxon>
        <taxon>Clavicipitaceae</taxon>
        <taxon>Metarhizium</taxon>
    </lineage>
</organism>